<dbReference type="InterPro" id="IPR053575">
    <property type="entry name" value="Retron_Ec78_HNH_endo"/>
</dbReference>
<evidence type="ECO:0000313" key="3">
    <source>
        <dbReference type="Proteomes" id="UP000663814"/>
    </source>
</evidence>
<gene>
    <name evidence="2" type="ORF">I4W93_012115</name>
</gene>
<feature type="region of interest" description="Disordered" evidence="1">
    <location>
        <begin position="1"/>
        <end position="23"/>
    </location>
</feature>
<organism evidence="2 3">
    <name type="scientific">Rheinheimera maricola</name>
    <dbReference type="NCBI Taxonomy" id="2793282"/>
    <lineage>
        <taxon>Bacteria</taxon>
        <taxon>Pseudomonadati</taxon>
        <taxon>Pseudomonadota</taxon>
        <taxon>Gammaproteobacteria</taxon>
        <taxon>Chromatiales</taxon>
        <taxon>Chromatiaceae</taxon>
        <taxon>Rheinheimera</taxon>
    </lineage>
</organism>
<dbReference type="NCBIfam" id="TIGR02646">
    <property type="entry name" value="retron system putative HNH endonuclease"/>
    <property type="match status" value="1"/>
</dbReference>
<accession>A0ABS7XC86</accession>
<reference evidence="2 3" key="2">
    <citation type="submission" date="2021-08" db="EMBL/GenBank/DDBJ databases">
        <title>Rheinheimera aquimaris sp. nov., isolated from seawater of the East Sea in Korea.</title>
        <authorList>
            <person name="Kim K.H."/>
            <person name="Wenting R."/>
            <person name="Kim K.R."/>
            <person name="Jeon C.O."/>
        </authorList>
    </citation>
    <scope>NUCLEOTIDE SEQUENCE [LARGE SCALE GENOMIC DNA]</scope>
    <source>
        <strain evidence="2 3">MA-13</strain>
    </source>
</reference>
<evidence type="ECO:0000313" key="2">
    <source>
        <dbReference type="EMBL" id="MBZ9612343.1"/>
    </source>
</evidence>
<keyword evidence="3" id="KW-1185">Reference proteome</keyword>
<proteinExistence type="predicted"/>
<dbReference type="RefSeq" id="WP_205311529.1">
    <property type="nucleotide sequence ID" value="NZ_JAERPS020000004.1"/>
</dbReference>
<evidence type="ECO:0000256" key="1">
    <source>
        <dbReference type="SAM" id="MobiDB-lite"/>
    </source>
</evidence>
<reference evidence="2 3" key="1">
    <citation type="submission" date="2020-12" db="EMBL/GenBank/DDBJ databases">
        <authorList>
            <person name="Ruan W."/>
            <person name="Khan S.A."/>
            <person name="Jeon C.O."/>
        </authorList>
    </citation>
    <scope>NUCLEOTIDE SEQUENCE [LARGE SCALE GENOMIC DNA]</scope>
    <source>
        <strain evidence="2 3">MA-13</strain>
    </source>
</reference>
<sequence length="222" mass="25342">MRKLNRPQPAPTALGNYNHQTHDWTSRKPSKACRVEIWQKFEAMQGRFCAFCERITCQGTGHIEHFFHKGQKPDGSAPYKHLTFVWDNLFGCCGVSTSNTCGHYKDREGPQGPGAYDPNDLIKPDNEDPSLFFSFLDTGLVEAKEGLTEQSKHRANETIRVLNLTALNGERKRQIDIFKKELKELAEISDGLSIAELNQELDRIKNQIRQQEYQTAVINSLF</sequence>
<protein>
    <submittedName>
        <fullName evidence="2">TIGR02646 family protein</fullName>
    </submittedName>
</protein>
<name>A0ABS7XC86_9GAMM</name>
<dbReference type="Proteomes" id="UP000663814">
    <property type="component" value="Unassembled WGS sequence"/>
</dbReference>
<dbReference type="InterPro" id="IPR013467">
    <property type="entry name" value="HNH78-like"/>
</dbReference>
<dbReference type="NCBIfam" id="NF041761">
    <property type="entry name" value="PtuB"/>
    <property type="match status" value="1"/>
</dbReference>
<comment type="caution">
    <text evidence="2">The sequence shown here is derived from an EMBL/GenBank/DDBJ whole genome shotgun (WGS) entry which is preliminary data.</text>
</comment>
<dbReference type="EMBL" id="JAERPS020000004">
    <property type="protein sequence ID" value="MBZ9612343.1"/>
    <property type="molecule type" value="Genomic_DNA"/>
</dbReference>